<proteinExistence type="inferred from homology"/>
<accession>A0ABY5P6W9</accession>
<dbReference type="RefSeq" id="WP_313793848.1">
    <property type="nucleotide sequence ID" value="NZ_CP102453.1"/>
</dbReference>
<evidence type="ECO:0000313" key="7">
    <source>
        <dbReference type="Proteomes" id="UP001315967"/>
    </source>
</evidence>
<dbReference type="InterPro" id="IPR027417">
    <property type="entry name" value="P-loop_NTPase"/>
</dbReference>
<dbReference type="GO" id="GO:0005524">
    <property type="term" value="F:ATP binding"/>
    <property type="evidence" value="ECO:0007669"/>
    <property type="project" value="UniProtKB-KW"/>
</dbReference>
<keyword evidence="2" id="KW-0813">Transport</keyword>
<name>A0ABY5P6W9_9LACT</name>
<dbReference type="InterPro" id="IPR003593">
    <property type="entry name" value="AAA+_ATPase"/>
</dbReference>
<reference evidence="6 7" key="1">
    <citation type="submission" date="2022-08" db="EMBL/GenBank/DDBJ databases">
        <title>Aerococcaceae sp. nov isolated from spoiled eye mask.</title>
        <authorList>
            <person name="Zhou G."/>
            <person name="Xie X.-B."/>
            <person name="Shi Q.-S."/>
            <person name="Wang Y.-S."/>
            <person name="Wen X."/>
            <person name="Peng H."/>
            <person name="Yang X.-J."/>
            <person name="Tao H.-B."/>
            <person name="Huang X.-M."/>
        </authorList>
    </citation>
    <scope>NUCLEOTIDE SEQUENCE [LARGE SCALE GENOMIC DNA]</scope>
    <source>
        <strain evidence="7">DM20194951</strain>
    </source>
</reference>
<keyword evidence="7" id="KW-1185">Reference proteome</keyword>
<evidence type="ECO:0000259" key="5">
    <source>
        <dbReference type="PROSITE" id="PS50893"/>
    </source>
</evidence>
<keyword evidence="4 6" id="KW-0067">ATP-binding</keyword>
<dbReference type="SMART" id="SM00382">
    <property type="entry name" value="AAA"/>
    <property type="match status" value="1"/>
</dbReference>
<protein>
    <submittedName>
        <fullName evidence="6">ATP-binding cassette domain-containing protein</fullName>
    </submittedName>
</protein>
<dbReference type="PROSITE" id="PS50893">
    <property type="entry name" value="ABC_TRANSPORTER_2"/>
    <property type="match status" value="1"/>
</dbReference>
<evidence type="ECO:0000256" key="4">
    <source>
        <dbReference type="ARBA" id="ARBA00022840"/>
    </source>
</evidence>
<organism evidence="6 7">
    <name type="scientific">Fundicoccus culcitae</name>
    <dbReference type="NCBI Taxonomy" id="2969821"/>
    <lineage>
        <taxon>Bacteria</taxon>
        <taxon>Bacillati</taxon>
        <taxon>Bacillota</taxon>
        <taxon>Bacilli</taxon>
        <taxon>Lactobacillales</taxon>
        <taxon>Aerococcaceae</taxon>
        <taxon>Fundicoccus</taxon>
    </lineage>
</organism>
<gene>
    <name evidence="6" type="ORF">NRE15_01465</name>
</gene>
<comment type="similarity">
    <text evidence="1">Belongs to the ABC transporter superfamily.</text>
</comment>
<keyword evidence="3" id="KW-0547">Nucleotide-binding</keyword>
<dbReference type="Gene3D" id="3.40.50.300">
    <property type="entry name" value="P-loop containing nucleotide triphosphate hydrolases"/>
    <property type="match status" value="1"/>
</dbReference>
<feature type="domain" description="ABC transporter" evidence="5">
    <location>
        <begin position="5"/>
        <end position="217"/>
    </location>
</feature>
<evidence type="ECO:0000256" key="3">
    <source>
        <dbReference type="ARBA" id="ARBA00022741"/>
    </source>
</evidence>
<evidence type="ECO:0000256" key="1">
    <source>
        <dbReference type="ARBA" id="ARBA00005417"/>
    </source>
</evidence>
<dbReference type="PANTHER" id="PTHR43335">
    <property type="entry name" value="ABC TRANSPORTER, ATP-BINDING PROTEIN"/>
    <property type="match status" value="1"/>
</dbReference>
<dbReference type="InterPro" id="IPR003439">
    <property type="entry name" value="ABC_transporter-like_ATP-bd"/>
</dbReference>
<dbReference type="Proteomes" id="UP001315967">
    <property type="component" value="Chromosome"/>
</dbReference>
<dbReference type="PANTHER" id="PTHR43335:SF4">
    <property type="entry name" value="ABC TRANSPORTER, ATP-BINDING PROTEIN"/>
    <property type="match status" value="1"/>
</dbReference>
<sequence length="217" mass="23982">MENIIEVNQATKIIGDKIILDNINLSFETGKIHGIIGRNGAGKTMLMKSICGLMRLSSGNIQVGKINLNEKTDDIPEDIGIIIESPGFLPQFSGFKNLKFLAGIKDLISDDEILQALEIVGLTHAKDLKVANYSMGMRQRLGLAQAFMENQHILILDEPMNGLDNQGVQDMRKLLLELKDSGRTIILASHTQEDIKILCDTVVELDHGKVINKETFS</sequence>
<dbReference type="SUPFAM" id="SSF52540">
    <property type="entry name" value="P-loop containing nucleoside triphosphate hydrolases"/>
    <property type="match status" value="1"/>
</dbReference>
<evidence type="ECO:0000256" key="2">
    <source>
        <dbReference type="ARBA" id="ARBA00022448"/>
    </source>
</evidence>
<evidence type="ECO:0000313" key="6">
    <source>
        <dbReference type="EMBL" id="UUX34345.1"/>
    </source>
</evidence>
<dbReference type="Pfam" id="PF00005">
    <property type="entry name" value="ABC_tran"/>
    <property type="match status" value="1"/>
</dbReference>
<dbReference type="EMBL" id="CP102453">
    <property type="protein sequence ID" value="UUX34345.1"/>
    <property type="molecule type" value="Genomic_DNA"/>
</dbReference>